<comment type="caution">
    <text evidence="3">The sequence shown here is derived from an EMBL/GenBank/DDBJ whole genome shotgun (WGS) entry which is preliminary data.</text>
</comment>
<organism evidence="3 4">
    <name type="scientific">Sinanodonta woodiana</name>
    <name type="common">Chinese pond mussel</name>
    <name type="synonym">Anodonta woodiana</name>
    <dbReference type="NCBI Taxonomy" id="1069815"/>
    <lineage>
        <taxon>Eukaryota</taxon>
        <taxon>Metazoa</taxon>
        <taxon>Spiralia</taxon>
        <taxon>Lophotrochozoa</taxon>
        <taxon>Mollusca</taxon>
        <taxon>Bivalvia</taxon>
        <taxon>Autobranchia</taxon>
        <taxon>Heteroconchia</taxon>
        <taxon>Palaeoheterodonta</taxon>
        <taxon>Unionida</taxon>
        <taxon>Unionoidea</taxon>
        <taxon>Unionidae</taxon>
        <taxon>Unioninae</taxon>
        <taxon>Sinanodonta</taxon>
    </lineage>
</organism>
<dbReference type="CDD" id="cd03507">
    <property type="entry name" value="Delta12-FADS-like"/>
    <property type="match status" value="1"/>
</dbReference>
<protein>
    <recommendedName>
        <fullName evidence="2">Fatty acid desaturase domain-containing protein</fullName>
    </recommendedName>
</protein>
<proteinExistence type="predicted"/>
<dbReference type="InterPro" id="IPR005804">
    <property type="entry name" value="FA_desaturase_dom"/>
</dbReference>
<dbReference type="InterPro" id="IPR012171">
    <property type="entry name" value="Fatty_acid_desaturase"/>
</dbReference>
<feature type="domain" description="Fatty acid desaturase" evidence="2">
    <location>
        <begin position="135"/>
        <end position="374"/>
    </location>
</feature>
<name>A0ABD3UCX8_SINWO</name>
<dbReference type="Pfam" id="PF00487">
    <property type="entry name" value="FA_desaturase"/>
    <property type="match status" value="1"/>
</dbReference>
<evidence type="ECO:0000313" key="3">
    <source>
        <dbReference type="EMBL" id="KAL3846825.1"/>
    </source>
</evidence>
<dbReference type="Proteomes" id="UP001634394">
    <property type="component" value="Unassembled WGS sequence"/>
</dbReference>
<feature type="transmembrane region" description="Helical" evidence="1">
    <location>
        <begin position="218"/>
        <end position="237"/>
    </location>
</feature>
<feature type="transmembrane region" description="Helical" evidence="1">
    <location>
        <begin position="101"/>
        <end position="121"/>
    </location>
</feature>
<dbReference type="AlphaFoldDB" id="A0ABD3UCX8"/>
<feature type="transmembrane region" description="Helical" evidence="1">
    <location>
        <begin position="258"/>
        <end position="275"/>
    </location>
</feature>
<accession>A0ABD3UCX8</accession>
<feature type="transmembrane region" description="Helical" evidence="1">
    <location>
        <begin position="287"/>
        <end position="305"/>
    </location>
</feature>
<feature type="transmembrane region" description="Helical" evidence="1">
    <location>
        <begin position="127"/>
        <end position="153"/>
    </location>
</feature>
<keyword evidence="1" id="KW-0812">Transmembrane</keyword>
<keyword evidence="4" id="KW-1185">Reference proteome</keyword>
<sequence>MEFGNACKEIRTAHRRKLMDIQDDEHPEKLMDIQDDEHPEKLQDIQHDEHPPKLQDIEDEVNQWKMQDMDDQVLELIYPTILQIKNAIPIRLFKANVGVSLYFFFRDIAMIVSLYMLISYAQSVLSMFLMCLLTPVYWLLQGMFFTGIFVLGHDCGHGSFSRYRIINDIVGTISHTFLLTPYYPWKLSHSNHHKHTGNMDKDEVFYPYRESDYDGTKYSSFFGLGLGWFHYLVRGYGPRAICHFKLSEAIFSDHVRKCALSLVAMFGWGCCLLYYTKMFGFWSLSYYYLVPEVIFASWIVILTFLHHHEENVPWFSDDTWTFVKGQLSSIDRDYGWANSFIHNIGTHQIHHLFPIIPHYHLEEATSYFRNAFPHLTRKRDDPILPSFLRMFRKFQRNFVASNNASVHIYK</sequence>
<keyword evidence="1" id="KW-0472">Membrane</keyword>
<keyword evidence="1" id="KW-1133">Transmembrane helix</keyword>
<evidence type="ECO:0000259" key="2">
    <source>
        <dbReference type="Pfam" id="PF00487"/>
    </source>
</evidence>
<gene>
    <name evidence="3" type="ORF">ACJMK2_017779</name>
</gene>
<evidence type="ECO:0000313" key="4">
    <source>
        <dbReference type="Proteomes" id="UP001634394"/>
    </source>
</evidence>
<feature type="transmembrane region" description="Helical" evidence="1">
    <location>
        <begin position="165"/>
        <end position="185"/>
    </location>
</feature>
<dbReference type="PANTHER" id="PTHR32100">
    <property type="entry name" value="OMEGA-6 FATTY ACID DESATURASE, CHLOROPLASTIC"/>
    <property type="match status" value="1"/>
</dbReference>
<dbReference type="EMBL" id="JBJQND010000016">
    <property type="protein sequence ID" value="KAL3846825.1"/>
    <property type="molecule type" value="Genomic_DNA"/>
</dbReference>
<reference evidence="3 4" key="1">
    <citation type="submission" date="2024-11" db="EMBL/GenBank/DDBJ databases">
        <title>Chromosome-level genome assembly of the freshwater bivalve Anodonta woodiana.</title>
        <authorList>
            <person name="Chen X."/>
        </authorList>
    </citation>
    <scope>NUCLEOTIDE SEQUENCE [LARGE SCALE GENOMIC DNA]</scope>
    <source>
        <strain evidence="3">MN2024</strain>
        <tissue evidence="3">Gills</tissue>
    </source>
</reference>
<evidence type="ECO:0000256" key="1">
    <source>
        <dbReference type="SAM" id="Phobius"/>
    </source>
</evidence>